<dbReference type="AlphaFoldDB" id="A0A132A8N6"/>
<evidence type="ECO:0008006" key="3">
    <source>
        <dbReference type="Google" id="ProtNLM"/>
    </source>
</evidence>
<dbReference type="Proteomes" id="UP000616769">
    <property type="component" value="Unassembled WGS sequence"/>
</dbReference>
<dbReference type="VEuPathDB" id="VectorBase:SSCA000912"/>
<protein>
    <recommendedName>
        <fullName evidence="3">Gustatory receptor</fullName>
    </recommendedName>
</protein>
<name>A0A132A8N6_SARSC</name>
<dbReference type="OrthoDB" id="10658471at2759"/>
<evidence type="ECO:0000313" key="1">
    <source>
        <dbReference type="EMBL" id="KPM07341.1"/>
    </source>
</evidence>
<dbReference type="EMBL" id="JXLN01011500">
    <property type="protein sequence ID" value="KPM07341.1"/>
    <property type="molecule type" value="Genomic_DNA"/>
</dbReference>
<sequence length="318" mass="38600">MYKFCVYIMLIFEGVWLVEFINILRYNDSLNEIVIHFIEYDYRRIPSRIQTSLVRKFVRRSFISGSPLMILVQSYMMSEIGPNQFVYNVLFAFISSEYIRITSGILFALMFCYFFMIQFLKIKLQYLMDKIYLFCNNRINLRLRFLPRKFSEEYNEIYYEIEKFNQTAKKYFFFMEVITKTGVIFYLIFQRHQNSSNVFNMMTMIIIISVFLLENFLYSQVTALPDHNRYIFRCLTSWNARTQFHHQITRRSNAKNYIFLTNKIKSNLFIQSIIECPMGLRCGPAYFIEKLRHLEISSLTFVFVILIYKKFIWNMKPQ</sequence>
<evidence type="ECO:0000313" key="2">
    <source>
        <dbReference type="Proteomes" id="UP000616769"/>
    </source>
</evidence>
<proteinExistence type="predicted"/>
<accession>A0A132A8N6</accession>
<reference evidence="1 2" key="1">
    <citation type="journal article" date="2015" name="Parasit. Vectors">
        <title>Draft genome of the scabies mite.</title>
        <authorList>
            <person name="Rider S.D.Jr."/>
            <person name="Morgan M.S."/>
            <person name="Arlian L.G."/>
        </authorList>
    </citation>
    <scope>NUCLEOTIDE SEQUENCE [LARGE SCALE GENOMIC DNA]</scope>
    <source>
        <strain evidence="1">Arlian Lab</strain>
    </source>
</reference>
<organism evidence="1 2">
    <name type="scientific">Sarcoptes scabiei</name>
    <name type="common">Itch mite</name>
    <name type="synonym">Acarus scabiei</name>
    <dbReference type="NCBI Taxonomy" id="52283"/>
    <lineage>
        <taxon>Eukaryota</taxon>
        <taxon>Metazoa</taxon>
        <taxon>Ecdysozoa</taxon>
        <taxon>Arthropoda</taxon>
        <taxon>Chelicerata</taxon>
        <taxon>Arachnida</taxon>
        <taxon>Acari</taxon>
        <taxon>Acariformes</taxon>
        <taxon>Sarcoptiformes</taxon>
        <taxon>Astigmata</taxon>
        <taxon>Psoroptidia</taxon>
        <taxon>Sarcoptoidea</taxon>
        <taxon>Sarcoptidae</taxon>
        <taxon>Sarcoptinae</taxon>
        <taxon>Sarcoptes</taxon>
    </lineage>
</organism>
<gene>
    <name evidence="1" type="ORF">QR98_0058320</name>
</gene>
<comment type="caution">
    <text evidence="1">The sequence shown here is derived from an EMBL/GenBank/DDBJ whole genome shotgun (WGS) entry which is preliminary data.</text>
</comment>